<dbReference type="PIRSF" id="PIRSF018968">
    <property type="entry name" value="ABC_permease_BceB"/>
    <property type="match status" value="1"/>
</dbReference>
<evidence type="ECO:0000256" key="6">
    <source>
        <dbReference type="PIRNR" id="PIRNR018968"/>
    </source>
</evidence>
<comment type="similarity">
    <text evidence="6">Belongs to the ABC-4 integral membrane protein family.</text>
</comment>
<dbReference type="InterPro" id="IPR052536">
    <property type="entry name" value="ABC-4_Integral_Memb_Prot"/>
</dbReference>
<feature type="transmembrane region" description="Helical" evidence="6">
    <location>
        <begin position="17"/>
        <end position="35"/>
    </location>
</feature>
<dbReference type="PANTHER" id="PTHR46795:SF3">
    <property type="entry name" value="ABC TRANSPORTER PERMEASE"/>
    <property type="match status" value="1"/>
</dbReference>
<dbReference type="STRING" id="1423810.FD19_GL000988"/>
<feature type="transmembrane region" description="Helical" evidence="6">
    <location>
        <begin position="572"/>
        <end position="594"/>
    </location>
</feature>
<comment type="subcellular location">
    <subcellularLocation>
        <location evidence="1 6">Cell membrane</location>
        <topology evidence="1 6">Multi-pass membrane protein</topology>
    </subcellularLocation>
</comment>
<feature type="transmembrane region" description="Helical" evidence="6">
    <location>
        <begin position="148"/>
        <end position="170"/>
    </location>
</feature>
<evidence type="ECO:0000313" key="9">
    <source>
        <dbReference type="Proteomes" id="UP000051789"/>
    </source>
</evidence>
<feature type="transmembrane region" description="Helical" evidence="6">
    <location>
        <begin position="103"/>
        <end position="128"/>
    </location>
</feature>
<organism evidence="8 9">
    <name type="scientific">Lacticaseibacillus thailandensis DSM 22698 = JCM 13996</name>
    <dbReference type="NCBI Taxonomy" id="1423810"/>
    <lineage>
        <taxon>Bacteria</taxon>
        <taxon>Bacillati</taxon>
        <taxon>Bacillota</taxon>
        <taxon>Bacilli</taxon>
        <taxon>Lactobacillales</taxon>
        <taxon>Lactobacillaceae</taxon>
        <taxon>Lacticaseibacillus</taxon>
    </lineage>
</organism>
<dbReference type="GO" id="GO:0005886">
    <property type="term" value="C:plasma membrane"/>
    <property type="evidence" value="ECO:0007669"/>
    <property type="project" value="UniProtKB-SubCell"/>
</dbReference>
<feature type="transmembrane region" description="Helical" evidence="6">
    <location>
        <begin position="55"/>
        <end position="82"/>
    </location>
</feature>
<evidence type="ECO:0000256" key="3">
    <source>
        <dbReference type="ARBA" id="ARBA00022692"/>
    </source>
</evidence>
<dbReference type="InterPro" id="IPR003838">
    <property type="entry name" value="ABC3_permease_C"/>
</dbReference>
<keyword evidence="6" id="KW-0813">Transport</keyword>
<proteinExistence type="inferred from homology"/>
<feature type="transmembrane region" description="Helical" evidence="6">
    <location>
        <begin position="484"/>
        <end position="508"/>
    </location>
</feature>
<accession>A0A0R2CGI8</accession>
<protein>
    <recommendedName>
        <fullName evidence="7">ABC3 transporter permease C-terminal domain-containing protein</fullName>
    </recommendedName>
</protein>
<reference evidence="8 9" key="1">
    <citation type="journal article" date="2015" name="Genome Announc.">
        <title>Expanding the biotechnology potential of lactobacilli through comparative genomics of 213 strains and associated genera.</title>
        <authorList>
            <person name="Sun Z."/>
            <person name="Harris H.M."/>
            <person name="McCann A."/>
            <person name="Guo C."/>
            <person name="Argimon S."/>
            <person name="Zhang W."/>
            <person name="Yang X."/>
            <person name="Jeffery I.B."/>
            <person name="Cooney J.C."/>
            <person name="Kagawa T.F."/>
            <person name="Liu W."/>
            <person name="Song Y."/>
            <person name="Salvetti E."/>
            <person name="Wrobel A."/>
            <person name="Rasinkangas P."/>
            <person name="Parkhill J."/>
            <person name="Rea M.C."/>
            <person name="O'Sullivan O."/>
            <person name="Ritari J."/>
            <person name="Douillard F.P."/>
            <person name="Paul Ross R."/>
            <person name="Yang R."/>
            <person name="Briner A.E."/>
            <person name="Felis G.E."/>
            <person name="de Vos W.M."/>
            <person name="Barrangou R."/>
            <person name="Klaenhammer T.R."/>
            <person name="Caufield P.W."/>
            <person name="Cui Y."/>
            <person name="Zhang H."/>
            <person name="O'Toole P.W."/>
        </authorList>
    </citation>
    <scope>NUCLEOTIDE SEQUENCE [LARGE SCALE GENOMIC DNA]</scope>
    <source>
        <strain evidence="8 9">DSM 22698</strain>
    </source>
</reference>
<comment type="caution">
    <text evidence="8">The sequence shown here is derived from an EMBL/GenBank/DDBJ whole genome shotgun (WGS) entry which is preliminary data.</text>
</comment>
<dbReference type="Proteomes" id="UP000051789">
    <property type="component" value="Unassembled WGS sequence"/>
</dbReference>
<evidence type="ECO:0000256" key="1">
    <source>
        <dbReference type="ARBA" id="ARBA00004651"/>
    </source>
</evidence>
<evidence type="ECO:0000256" key="2">
    <source>
        <dbReference type="ARBA" id="ARBA00022475"/>
    </source>
</evidence>
<evidence type="ECO:0000259" key="7">
    <source>
        <dbReference type="Pfam" id="PF02687"/>
    </source>
</evidence>
<name>A0A0R2CGI8_9LACO</name>
<feature type="transmembrane region" description="Helical" evidence="6">
    <location>
        <begin position="201"/>
        <end position="221"/>
    </location>
</feature>
<dbReference type="Pfam" id="PF02687">
    <property type="entry name" value="FtsX"/>
    <property type="match status" value="1"/>
</dbReference>
<evidence type="ECO:0000313" key="8">
    <source>
        <dbReference type="EMBL" id="KRM87483.1"/>
    </source>
</evidence>
<gene>
    <name evidence="8" type="ORF">FD19_GL000988</name>
</gene>
<keyword evidence="3 6" id="KW-0812">Transmembrane</keyword>
<keyword evidence="9" id="KW-1185">Reference proteome</keyword>
<dbReference type="InterPro" id="IPR027022">
    <property type="entry name" value="ABC_permease_BceB-typ"/>
</dbReference>
<keyword evidence="5 6" id="KW-0472">Membrane</keyword>
<feature type="domain" description="ABC3 transporter permease C-terminal" evidence="7">
    <location>
        <begin position="59"/>
        <end position="178"/>
    </location>
</feature>
<feature type="transmembrane region" description="Helical" evidence="6">
    <location>
        <begin position="276"/>
        <end position="303"/>
    </location>
</feature>
<dbReference type="GO" id="GO:0055085">
    <property type="term" value="P:transmembrane transport"/>
    <property type="evidence" value="ECO:0007669"/>
    <property type="project" value="UniProtKB-UniRule"/>
</dbReference>
<keyword evidence="4 6" id="KW-1133">Transmembrane helix</keyword>
<sequence length="602" mass="66477">MLNKLALAGIKSRLRDYLVLFSGLVIGSAIFYMFMALATNDEFQKANSTLSATPLIFGFGAVLLAIITFVYIIYANSFLLTLRQRDYALFMMLGAKSRKISRLIFTETLVLGLGATVVGTTIGVGLTAGVSQLLRQTLDAPARHLVSLYWPAVAATIIFFAALFLLAALVNAHKMRQTPVLELLHADAQPVVIRRHPVRDLLLAGLGLVSLGVGYWAMQAINDLQLLSIPIALVTIVLGSFLLVGAVVTSIVGALRRNHHFAQQNLRSFTLAQIGFRLHSYTAILAVVSILFALALGAITVGMNFNRETPLMTNALTTYDVVVHNPDAATKRATRQLTGVTSKQTYHVKVAKHRVSFQTAEVSAQPVLDVKADVSKTKVVNYRRYRADPARTDNLTYQNAFLSLTTANITDATKLQFVSAQDFARTAGQPETIVTYRVRDLRANIPVLKRIHRREMRRYPQLATRVLPDKYLVYRMMNGMNSGFAFMGFFLGLAFLAMLASTLMFKILSGAAADRARYRMLARMGVRPRLLRGSIRTEIGVLFGVPAILGVAHVLFGLQLFKALLLNPYTGIWIPFVIFAVLYALYFGLTVLLYNGIVRPRA</sequence>
<evidence type="ECO:0000256" key="5">
    <source>
        <dbReference type="ARBA" id="ARBA00023136"/>
    </source>
</evidence>
<dbReference type="EMBL" id="AYZK01000002">
    <property type="protein sequence ID" value="KRM87483.1"/>
    <property type="molecule type" value="Genomic_DNA"/>
</dbReference>
<dbReference type="PATRIC" id="fig|1423810.4.peg.1012"/>
<dbReference type="PANTHER" id="PTHR46795">
    <property type="entry name" value="ABC TRANSPORTER PERMEASE-RELATED-RELATED"/>
    <property type="match status" value="1"/>
</dbReference>
<dbReference type="AlphaFoldDB" id="A0A0R2CGI8"/>
<feature type="transmembrane region" description="Helical" evidence="6">
    <location>
        <begin position="227"/>
        <end position="255"/>
    </location>
</feature>
<keyword evidence="2 6" id="KW-1003">Cell membrane</keyword>
<feature type="transmembrane region" description="Helical" evidence="6">
    <location>
        <begin position="539"/>
        <end position="560"/>
    </location>
</feature>
<dbReference type="RefSeq" id="WP_056969211.1">
    <property type="nucleotide sequence ID" value="NZ_AYZK01000002.1"/>
</dbReference>
<evidence type="ECO:0000256" key="4">
    <source>
        <dbReference type="ARBA" id="ARBA00022989"/>
    </source>
</evidence>